<gene>
    <name evidence="2" type="ORF">GGR90_002765</name>
</gene>
<keyword evidence="3" id="KW-1185">Reference proteome</keyword>
<proteinExistence type="predicted"/>
<evidence type="ECO:0000256" key="1">
    <source>
        <dbReference type="SAM" id="MobiDB-lite"/>
    </source>
</evidence>
<accession>A0A7X6B9Y8</accession>
<evidence type="ECO:0000313" key="2">
    <source>
        <dbReference type="EMBL" id="NJB90571.1"/>
    </source>
</evidence>
<organism evidence="2 3">
    <name type="scientific">Sphingopyxis italica</name>
    <dbReference type="NCBI Taxonomy" id="1129133"/>
    <lineage>
        <taxon>Bacteria</taxon>
        <taxon>Pseudomonadati</taxon>
        <taxon>Pseudomonadota</taxon>
        <taxon>Alphaproteobacteria</taxon>
        <taxon>Sphingomonadales</taxon>
        <taxon>Sphingomonadaceae</taxon>
        <taxon>Sphingopyxis</taxon>
    </lineage>
</organism>
<dbReference type="RefSeq" id="WP_167921998.1">
    <property type="nucleotide sequence ID" value="NZ_JAATIT010000003.1"/>
</dbReference>
<protein>
    <submittedName>
        <fullName evidence="2">Uncharacterized protein</fullName>
    </submittedName>
</protein>
<dbReference type="AlphaFoldDB" id="A0A7X6B9Y8"/>
<sequence length="819" mass="89877">MSLRNCIPGMVERGEIDPQRAKRMSDLFDQLESGYRQNMGPETAAAEASEQTLRQMADAAALKRRQTLLQAASQRRARDDIGKYRGSSPYAAIRAMMDRDLQAPYENVVTRAENIEFQAQAEISEFIQTHRRNFLGKATNRAGLREVIQELHGHGSGNPRAKTYADALANTLDSLRLRFNAAGGNIGKLRGWGITHRHDAIKVRRAGYPQWREDLREGLDTAAMRDPDTGLRMTPARLEEVLRGSYESIRTNGLSAEPLDPFMSQPKLANARAYHRVFVFKDGDAWLEYQAKYGSGDAFTTVMGHIRGMSHDIASLERFGPNPDATVKFLLDSVDRLEAQSDKVAPGAVTGSSGGRAATERLWAYLNGETSVPVFAEGWLERPSYYAIRGIAGTRDLLTSALLGSSPISAISDVNTQLMTRKLSGLPQTKVLWSYLKQLNPASSADRKLAIRLGLGMRDASHSLLGMSRFYGETHGPQLTQVIADDVLRLAGLNKWTEAGQRAFGLDFLGTLGDLRGQTFDALPDAIRGTMTRYGIGVTEWNAIRKAEPERRGSAAFVNARNIADRRIADQVQEMVLAETSRAVQENTASARALMQGGTRPGTLTGEALRNSFQFKGFAVSMLMSQAQVLRELGPYRAGVYGAQLFIGMSLFGAAAIQLREIAKGRDPRPMDDPEFWADAALQGGGLGIFGDIVGSFKSDRIDSLAGFALGPFYGLVKDTRSAVSGMFDNEETGEPANPARQATRMLKRYSPGGNIWYLRAAYERMILDQLSEAYDPEYGASRARVEQWAAENGQGLWWEPGADAPSRGPDLENALGGE</sequence>
<name>A0A7X6B9Y8_9SPHN</name>
<evidence type="ECO:0000313" key="3">
    <source>
        <dbReference type="Proteomes" id="UP000535078"/>
    </source>
</evidence>
<feature type="region of interest" description="Disordered" evidence="1">
    <location>
        <begin position="798"/>
        <end position="819"/>
    </location>
</feature>
<dbReference type="Proteomes" id="UP000535078">
    <property type="component" value="Unassembled WGS sequence"/>
</dbReference>
<comment type="caution">
    <text evidence="2">The sequence shown here is derived from an EMBL/GenBank/DDBJ whole genome shotgun (WGS) entry which is preliminary data.</text>
</comment>
<reference evidence="2 3" key="1">
    <citation type="submission" date="2020-03" db="EMBL/GenBank/DDBJ databases">
        <title>Genomic Encyclopedia of Type Strains, Phase IV (KMG-IV): sequencing the most valuable type-strain genomes for metagenomic binning, comparative biology and taxonomic classification.</title>
        <authorList>
            <person name="Goeker M."/>
        </authorList>
    </citation>
    <scope>NUCLEOTIDE SEQUENCE [LARGE SCALE GENOMIC DNA]</scope>
    <source>
        <strain evidence="2 3">DSM 25229</strain>
    </source>
</reference>
<dbReference type="EMBL" id="JAATIT010000003">
    <property type="protein sequence ID" value="NJB90571.1"/>
    <property type="molecule type" value="Genomic_DNA"/>
</dbReference>